<dbReference type="InterPro" id="IPR032675">
    <property type="entry name" value="LRR_dom_sf"/>
</dbReference>
<dbReference type="Gene3D" id="1.20.1280.50">
    <property type="match status" value="1"/>
</dbReference>
<dbReference type="SUPFAM" id="SSF81383">
    <property type="entry name" value="F-box domain"/>
    <property type="match status" value="1"/>
</dbReference>
<dbReference type="Proteomes" id="UP000027195">
    <property type="component" value="Unassembled WGS sequence"/>
</dbReference>
<dbReference type="HOGENOM" id="CLU_022942_0_0_1"/>
<evidence type="ECO:0000313" key="2">
    <source>
        <dbReference type="Proteomes" id="UP000027195"/>
    </source>
</evidence>
<dbReference type="InParanoid" id="A0A067ME45"/>
<evidence type="ECO:0000313" key="1">
    <source>
        <dbReference type="EMBL" id="KDQ12980.1"/>
    </source>
</evidence>
<sequence length="546" mass="60972">MEYAKKILSQKSLHLLNELIDSVRDEGTTITRQPSIQLQCIWGEEARFTTVSDVMLHEAARLRTKINHLASINVALPSEVLTHIFELGALEDIGRCSQLPVFSRTVSHVCRLWRNISLTSPALWTLYHPRLPPDFTSRAKESLLDFIIQPRKIWATYGLSDIPAFGRQLGRARSLRLTLNGIILQGDSDLMSFPAPHLTTLFLDRTPSGHAICIPLSDQPFADHHSLSKISIRNLAIAWDTPILSCLRALELLAIPYALWVTMSEFMSILRSCPQLQILRLSDSGPILVPDKYLPVEPVVLLSLRSFHWGNPSGFTATKVLLGGIVTRRTSRIRLHTAISDEVEGFMRKGEDHPSGDTMTLLQAISSSRALALSRNHRGSPGSYHILEYDSDTADPISIFFPLTTSAHDRRSLLSNLANCSLSQVQSIALTEMSMDDTDLFVQILHSLPNITAISLDNCSCDEGLVHALADQRWMHRIENFSFSGSDIMPETILDLARSRTDPGHAGLTPLRRLSFEECENILDETLESLRALVPEVVRGQTRAEE</sequence>
<reference evidence="2" key="1">
    <citation type="journal article" date="2014" name="Proc. Natl. Acad. Sci. U.S.A.">
        <title>Extensive sampling of basidiomycete genomes demonstrates inadequacy of the white-rot/brown-rot paradigm for wood decay fungi.</title>
        <authorList>
            <person name="Riley R."/>
            <person name="Salamov A.A."/>
            <person name="Brown D.W."/>
            <person name="Nagy L.G."/>
            <person name="Floudas D."/>
            <person name="Held B.W."/>
            <person name="Levasseur A."/>
            <person name="Lombard V."/>
            <person name="Morin E."/>
            <person name="Otillar R."/>
            <person name="Lindquist E.A."/>
            <person name="Sun H."/>
            <person name="LaButti K.M."/>
            <person name="Schmutz J."/>
            <person name="Jabbour D."/>
            <person name="Luo H."/>
            <person name="Baker S.E."/>
            <person name="Pisabarro A.G."/>
            <person name="Walton J.D."/>
            <person name="Blanchette R.A."/>
            <person name="Henrissat B."/>
            <person name="Martin F."/>
            <person name="Cullen D."/>
            <person name="Hibbett D.S."/>
            <person name="Grigoriev I.V."/>
        </authorList>
    </citation>
    <scope>NUCLEOTIDE SEQUENCE [LARGE SCALE GENOMIC DNA]</scope>
    <source>
        <strain evidence="2">FD-172 SS1</strain>
    </source>
</reference>
<dbReference type="InterPro" id="IPR036047">
    <property type="entry name" value="F-box-like_dom_sf"/>
</dbReference>
<protein>
    <submittedName>
        <fullName evidence="1">Uncharacterized protein</fullName>
    </submittedName>
</protein>
<dbReference type="AlphaFoldDB" id="A0A067ME45"/>
<dbReference type="OrthoDB" id="2269034at2759"/>
<dbReference type="Gene3D" id="3.80.10.10">
    <property type="entry name" value="Ribonuclease Inhibitor"/>
    <property type="match status" value="1"/>
</dbReference>
<organism evidence="1 2">
    <name type="scientific">Botryobasidium botryosum (strain FD-172 SS1)</name>
    <dbReference type="NCBI Taxonomy" id="930990"/>
    <lineage>
        <taxon>Eukaryota</taxon>
        <taxon>Fungi</taxon>
        <taxon>Dikarya</taxon>
        <taxon>Basidiomycota</taxon>
        <taxon>Agaricomycotina</taxon>
        <taxon>Agaricomycetes</taxon>
        <taxon>Cantharellales</taxon>
        <taxon>Botryobasidiaceae</taxon>
        <taxon>Botryobasidium</taxon>
    </lineage>
</organism>
<accession>A0A067ME45</accession>
<keyword evidence="2" id="KW-1185">Reference proteome</keyword>
<proteinExistence type="predicted"/>
<dbReference type="EMBL" id="KL198047">
    <property type="protein sequence ID" value="KDQ12980.1"/>
    <property type="molecule type" value="Genomic_DNA"/>
</dbReference>
<dbReference type="SUPFAM" id="SSF52058">
    <property type="entry name" value="L domain-like"/>
    <property type="match status" value="1"/>
</dbReference>
<gene>
    <name evidence="1" type="ORF">BOTBODRAFT_34120</name>
</gene>
<name>A0A067ME45_BOTB1</name>